<evidence type="ECO:0000313" key="1">
    <source>
        <dbReference type="EMBL" id="EFV02940.1"/>
    </source>
</evidence>
<dbReference type="Proteomes" id="UP000003874">
    <property type="component" value="Unassembled WGS sequence"/>
</dbReference>
<organism evidence="1 2">
    <name type="scientific">Segatella salivae DSM 15606</name>
    <dbReference type="NCBI Taxonomy" id="888832"/>
    <lineage>
        <taxon>Bacteria</taxon>
        <taxon>Pseudomonadati</taxon>
        <taxon>Bacteroidota</taxon>
        <taxon>Bacteroidia</taxon>
        <taxon>Bacteroidales</taxon>
        <taxon>Prevotellaceae</taxon>
        <taxon>Segatella</taxon>
    </lineage>
</organism>
<gene>
    <name evidence="1" type="ORF">HMPREF9420_2919</name>
</gene>
<evidence type="ECO:0000313" key="2">
    <source>
        <dbReference type="Proteomes" id="UP000003874"/>
    </source>
</evidence>
<dbReference type="EMBL" id="AEQO01000242">
    <property type="protein sequence ID" value="EFV02940.1"/>
    <property type="molecule type" value="Genomic_DNA"/>
</dbReference>
<name>E6MTV1_9BACT</name>
<protein>
    <submittedName>
        <fullName evidence="1">Uncharacterized protein</fullName>
    </submittedName>
</protein>
<dbReference type="AlphaFoldDB" id="E6MTV1"/>
<accession>E6MTV1</accession>
<dbReference type="RefSeq" id="WP_007136155.1">
    <property type="nucleotide sequence ID" value="NZ_GL629670.1"/>
</dbReference>
<sequence length="98" mass="10992">MAKCGNIPMNTSTITNVVTMQRRGYYSKFPMKFPLITNVLTTQCRKRCTFDSPGLTSESDVYPGSFAVSGNNAVGVVPFIYRHFIAAFHAEKAQHLRR</sequence>
<comment type="caution">
    <text evidence="1">The sequence shown here is derived from an EMBL/GenBank/DDBJ whole genome shotgun (WGS) entry which is preliminary data.</text>
</comment>
<dbReference type="HOGENOM" id="CLU_188414_0_0_10"/>
<reference evidence="1 2" key="1">
    <citation type="submission" date="2010-12" db="EMBL/GenBank/DDBJ databases">
        <authorList>
            <person name="Muzny D."/>
            <person name="Qin X."/>
            <person name="Deng J."/>
            <person name="Jiang H."/>
            <person name="Liu Y."/>
            <person name="Qu J."/>
            <person name="Song X.-Z."/>
            <person name="Zhang L."/>
            <person name="Thornton R."/>
            <person name="Coyle M."/>
            <person name="Francisco L."/>
            <person name="Jackson L."/>
            <person name="Javaid M."/>
            <person name="Korchina V."/>
            <person name="Kovar C."/>
            <person name="Mata R."/>
            <person name="Mathew T."/>
            <person name="Ngo R."/>
            <person name="Nguyen L."/>
            <person name="Nguyen N."/>
            <person name="Okwuonu G."/>
            <person name="Ongeri F."/>
            <person name="Pham C."/>
            <person name="Simmons D."/>
            <person name="Wilczek-Boney K."/>
            <person name="Hale W."/>
            <person name="Jakkamsetti A."/>
            <person name="Pham P."/>
            <person name="Ruth R."/>
            <person name="San Lucas F."/>
            <person name="Warren J."/>
            <person name="Zhang J."/>
            <person name="Zhao Z."/>
            <person name="Zhou C."/>
            <person name="Zhu D."/>
            <person name="Lee S."/>
            <person name="Bess C."/>
            <person name="Blankenburg K."/>
            <person name="Forbes L."/>
            <person name="Fu Q."/>
            <person name="Gubbala S."/>
            <person name="Hirani K."/>
            <person name="Jayaseelan J.C."/>
            <person name="Lara F."/>
            <person name="Munidasa M."/>
            <person name="Palculict T."/>
            <person name="Patil S."/>
            <person name="Pu L.-L."/>
            <person name="Saada N."/>
            <person name="Tang L."/>
            <person name="Weissenberger G."/>
            <person name="Zhu Y."/>
            <person name="Hemphill L."/>
            <person name="Shang Y."/>
            <person name="Youmans B."/>
            <person name="Ayvaz T."/>
            <person name="Ross M."/>
            <person name="Santibanez J."/>
            <person name="Aqrawi P."/>
            <person name="Gross S."/>
            <person name="Joshi V."/>
            <person name="Fowler G."/>
            <person name="Nazareth L."/>
            <person name="Reid J."/>
            <person name="Worley K."/>
            <person name="Petrosino J."/>
            <person name="Highlander S."/>
            <person name="Gibbs R."/>
        </authorList>
    </citation>
    <scope>NUCLEOTIDE SEQUENCE [LARGE SCALE GENOMIC DNA]</scope>
    <source>
        <strain evidence="1 2">DSM 15606</strain>
    </source>
</reference>
<proteinExistence type="predicted"/>
<keyword evidence="2" id="KW-1185">Reference proteome</keyword>